<feature type="compositionally biased region" description="Polar residues" evidence="1">
    <location>
        <begin position="10"/>
        <end position="20"/>
    </location>
</feature>
<keyword evidence="3" id="KW-1185">Reference proteome</keyword>
<dbReference type="PROSITE" id="PS50001">
    <property type="entry name" value="SH2"/>
    <property type="match status" value="1"/>
</dbReference>
<protein>
    <submittedName>
        <fullName evidence="2">Uncharacterized protein</fullName>
    </submittedName>
</protein>
<dbReference type="InterPro" id="IPR036860">
    <property type="entry name" value="SH2_dom_sf"/>
</dbReference>
<sequence length="391" mass="44774">MSSDDEHFNFDSNANPNGTQGDRHSPPTSDEGHHPGDGQANRPPTLFLPRQGSVEHSRFEEILKRTKNYETISKVPYHIQEEVQDSLNVTNKSQDDWRGVAARMGVKAITIEKIARDFKENPTHKLFQELSSKKTTEFLQVLYQMDLQDVLNIFYDNMCITKPAKHLKPTVNFHSTYSTNFWHKIPPPTRKEWKQVEEVLKRDFRKQSMQSQVMRFICYVLKIEPYEERHNKYVHEQDFANLVAWFGPVKDGKDGLFEKIAQLIKDSIMYKGNSGPHSFFAGYMTKDEADRLIGNEEKVGTFLIRFSLTYAQSGCFIVCLKTNTGVEHVLLEGNPATGKISYDGKDYDDLVTLYRRALCKGGVSQDRRTSCTTICPNLPLNAMFKPCDAGP</sequence>
<evidence type="ECO:0000313" key="3">
    <source>
        <dbReference type="Proteomes" id="UP001152795"/>
    </source>
</evidence>
<name>A0A6S7FY98_PARCT</name>
<gene>
    <name evidence="2" type="ORF">PACLA_8A033057</name>
</gene>
<accession>A0A6S7FY98</accession>
<dbReference type="InterPro" id="IPR000980">
    <property type="entry name" value="SH2"/>
</dbReference>
<dbReference type="OrthoDB" id="5974457at2759"/>
<comment type="caution">
    <text evidence="2">The sequence shown here is derived from an EMBL/GenBank/DDBJ whole genome shotgun (WGS) entry which is preliminary data.</text>
</comment>
<evidence type="ECO:0000313" key="2">
    <source>
        <dbReference type="EMBL" id="CAB3981132.1"/>
    </source>
</evidence>
<dbReference type="Gene3D" id="3.30.505.10">
    <property type="entry name" value="SH2 domain"/>
    <property type="match status" value="1"/>
</dbReference>
<dbReference type="Pfam" id="PF00017">
    <property type="entry name" value="SH2"/>
    <property type="match status" value="1"/>
</dbReference>
<dbReference type="AlphaFoldDB" id="A0A6S7FY98"/>
<dbReference type="CDD" id="cd00173">
    <property type="entry name" value="SH2"/>
    <property type="match status" value="1"/>
</dbReference>
<dbReference type="EMBL" id="CACRXK020000356">
    <property type="protein sequence ID" value="CAB3981132.1"/>
    <property type="molecule type" value="Genomic_DNA"/>
</dbReference>
<evidence type="ECO:0000256" key="1">
    <source>
        <dbReference type="SAM" id="MobiDB-lite"/>
    </source>
</evidence>
<dbReference type="SMART" id="SM00252">
    <property type="entry name" value="SH2"/>
    <property type="match status" value="1"/>
</dbReference>
<dbReference type="Proteomes" id="UP001152795">
    <property type="component" value="Unassembled WGS sequence"/>
</dbReference>
<proteinExistence type="predicted"/>
<feature type="region of interest" description="Disordered" evidence="1">
    <location>
        <begin position="1"/>
        <end position="52"/>
    </location>
</feature>
<reference evidence="2" key="1">
    <citation type="submission" date="2020-04" db="EMBL/GenBank/DDBJ databases">
        <authorList>
            <person name="Alioto T."/>
            <person name="Alioto T."/>
            <person name="Gomez Garrido J."/>
        </authorList>
    </citation>
    <scope>NUCLEOTIDE SEQUENCE</scope>
    <source>
        <strain evidence="2">A484AB</strain>
    </source>
</reference>
<dbReference type="InterPro" id="IPR011029">
    <property type="entry name" value="DEATH-like_dom_sf"/>
</dbReference>
<dbReference type="Gene3D" id="1.10.533.10">
    <property type="entry name" value="Death Domain, Fas"/>
    <property type="match status" value="1"/>
</dbReference>
<dbReference type="SUPFAM" id="SSF47986">
    <property type="entry name" value="DEATH domain"/>
    <property type="match status" value="1"/>
</dbReference>
<dbReference type="SUPFAM" id="SSF55550">
    <property type="entry name" value="SH2 domain"/>
    <property type="match status" value="1"/>
</dbReference>
<organism evidence="2 3">
    <name type="scientific">Paramuricea clavata</name>
    <name type="common">Red gorgonian</name>
    <name type="synonym">Violescent sea-whip</name>
    <dbReference type="NCBI Taxonomy" id="317549"/>
    <lineage>
        <taxon>Eukaryota</taxon>
        <taxon>Metazoa</taxon>
        <taxon>Cnidaria</taxon>
        <taxon>Anthozoa</taxon>
        <taxon>Octocorallia</taxon>
        <taxon>Malacalcyonacea</taxon>
        <taxon>Plexauridae</taxon>
        <taxon>Paramuricea</taxon>
    </lineage>
</organism>
<feature type="compositionally biased region" description="Basic and acidic residues" evidence="1">
    <location>
        <begin position="21"/>
        <end position="36"/>
    </location>
</feature>